<dbReference type="GO" id="GO:0050660">
    <property type="term" value="F:flavin adenine dinucleotide binding"/>
    <property type="evidence" value="ECO:0007669"/>
    <property type="project" value="InterPro"/>
</dbReference>
<dbReference type="PANTHER" id="PTHR42877:SF7">
    <property type="entry name" value="FLAVIN-BINDING MONOOXYGENASE-RELATED"/>
    <property type="match status" value="1"/>
</dbReference>
<keyword evidence="5" id="KW-0560">Oxidoreductase</keyword>
<accession>A0A7H8RCI5</accession>
<dbReference type="SUPFAM" id="SSF51905">
    <property type="entry name" value="FAD/NAD(P)-binding domain"/>
    <property type="match status" value="3"/>
</dbReference>
<dbReference type="InterPro" id="IPR020946">
    <property type="entry name" value="Flavin_mOase-like"/>
</dbReference>
<proteinExistence type="inferred from homology"/>
<dbReference type="GO" id="GO:0050661">
    <property type="term" value="F:NADP binding"/>
    <property type="evidence" value="ECO:0007669"/>
    <property type="project" value="InterPro"/>
</dbReference>
<dbReference type="InterPro" id="IPR051209">
    <property type="entry name" value="FAD-bind_Monooxygenase_sf"/>
</dbReference>
<evidence type="ECO:0000256" key="4">
    <source>
        <dbReference type="ARBA" id="ARBA00022827"/>
    </source>
</evidence>
<organism evidence="6 7">
    <name type="scientific">Talaromyces rugulosus</name>
    <name type="common">Penicillium rugulosum</name>
    <dbReference type="NCBI Taxonomy" id="121627"/>
    <lineage>
        <taxon>Eukaryota</taxon>
        <taxon>Fungi</taxon>
        <taxon>Dikarya</taxon>
        <taxon>Ascomycota</taxon>
        <taxon>Pezizomycotina</taxon>
        <taxon>Eurotiomycetes</taxon>
        <taxon>Eurotiomycetidae</taxon>
        <taxon>Eurotiales</taxon>
        <taxon>Trichocomaceae</taxon>
        <taxon>Talaromyces</taxon>
        <taxon>Talaromyces sect. Islandici</taxon>
    </lineage>
</organism>
<sequence>MATQTCISQDLLKTPTVMAQVHSPSAEHASKNILNAEQLKDGITSELSSVDPIPEYKIRESPMGTKRKLKVVFMGMGCSGINFASQLQKRMENIDLAIYEKNDDVGGTWLENKYPGCACDIPSVSYQYTWARKPDWSHYYSGAKEIFEYFKSVAVENDVLKYVKFKHRISRAEWLEQEGKWKITVMRNDNPTDTVVDYADFFINGGGFLNTWKWPQVKNLETFKGPRMHTAAWDNTVDLKDKKVLVLGIGSSGVQVVPAILDTVSQLYVVARSATWITAGFAPKYAGKNGENFAYSEETKQRFREDPELYLSYCKGVESELNQRFKIVVNDSTDAIDARSYSEKEMQRKLTSRPDLLDHLMPKDFGIGCRRPTPGNGFLEALSDPKTTTLTQELDSITPTGFIAGDGTHHECDIIVCATGFDTSFRPQFPIICNGRNVQDDYNDPDNLGYLGIGASEVPNYFVFCGVYGPIGHGSVCPMVEAYTNYVFQVLEKAQVEDIKKMQVKRSVAQQFSAHADLYVNRTAWSGPCSSWFKAGDRNRKPTIWSGSRIHYLRMLQKPRFEDFDIEYLSGNAFNYLGDGFHVSEYDGSDLTWYYGLMNGEDKQPDPSEFPPALY</sequence>
<keyword evidence="7" id="KW-1185">Reference proteome</keyword>
<name>A0A7H8RCI5_TALRU</name>
<evidence type="ECO:0000256" key="1">
    <source>
        <dbReference type="ARBA" id="ARBA00001974"/>
    </source>
</evidence>
<dbReference type="KEGG" id="trg:TRUGW13939_11373"/>
<dbReference type="PANTHER" id="PTHR42877">
    <property type="entry name" value="L-ORNITHINE N(5)-MONOOXYGENASE-RELATED"/>
    <property type="match status" value="1"/>
</dbReference>
<dbReference type="Gene3D" id="3.50.50.60">
    <property type="entry name" value="FAD/NAD(P)-binding domain"/>
    <property type="match status" value="2"/>
</dbReference>
<evidence type="ECO:0000256" key="5">
    <source>
        <dbReference type="ARBA" id="ARBA00023002"/>
    </source>
</evidence>
<evidence type="ECO:0000313" key="7">
    <source>
        <dbReference type="Proteomes" id="UP000509510"/>
    </source>
</evidence>
<reference evidence="7" key="1">
    <citation type="submission" date="2020-06" db="EMBL/GenBank/DDBJ databases">
        <title>A chromosome-scale genome assembly of Talaromyces rugulosus W13939.</title>
        <authorList>
            <person name="Wang B."/>
            <person name="Guo L."/>
            <person name="Ye K."/>
            <person name="Wang L."/>
        </authorList>
    </citation>
    <scope>NUCLEOTIDE SEQUENCE [LARGE SCALE GENOMIC DNA]</scope>
    <source>
        <strain evidence="7">W13939</strain>
    </source>
</reference>
<evidence type="ECO:0000313" key="6">
    <source>
        <dbReference type="EMBL" id="QKX64200.1"/>
    </source>
</evidence>
<evidence type="ECO:0008006" key="8">
    <source>
        <dbReference type="Google" id="ProtNLM"/>
    </source>
</evidence>
<evidence type="ECO:0000256" key="3">
    <source>
        <dbReference type="ARBA" id="ARBA00022630"/>
    </source>
</evidence>
<gene>
    <name evidence="6" type="ORF">TRUGW13939_11373</name>
</gene>
<dbReference type="AlphaFoldDB" id="A0A7H8RCI5"/>
<comment type="cofactor">
    <cofactor evidence="1">
        <name>FAD</name>
        <dbReference type="ChEBI" id="CHEBI:57692"/>
    </cofactor>
</comment>
<evidence type="ECO:0000256" key="2">
    <source>
        <dbReference type="ARBA" id="ARBA00010139"/>
    </source>
</evidence>
<dbReference type="Pfam" id="PF00743">
    <property type="entry name" value="FMO-like"/>
    <property type="match status" value="1"/>
</dbReference>
<dbReference type="RefSeq" id="XP_035350374.1">
    <property type="nucleotide sequence ID" value="XM_035494481.1"/>
</dbReference>
<protein>
    <recommendedName>
        <fullName evidence="8">FAD/NAD(P)-binding domain-containing protein</fullName>
    </recommendedName>
</protein>
<dbReference type="GeneID" id="55998851"/>
<keyword evidence="4" id="KW-0274">FAD</keyword>
<dbReference type="Proteomes" id="UP000509510">
    <property type="component" value="Chromosome VI"/>
</dbReference>
<dbReference type="InterPro" id="IPR036188">
    <property type="entry name" value="FAD/NAD-bd_sf"/>
</dbReference>
<comment type="similarity">
    <text evidence="2">Belongs to the FAD-binding monooxygenase family.</text>
</comment>
<dbReference type="OrthoDB" id="74360at2759"/>
<dbReference type="EMBL" id="CP055903">
    <property type="protein sequence ID" value="QKX64200.1"/>
    <property type="molecule type" value="Genomic_DNA"/>
</dbReference>
<keyword evidence="3" id="KW-0285">Flavoprotein</keyword>
<dbReference type="GO" id="GO:0004499">
    <property type="term" value="F:N,N-dimethylaniline monooxygenase activity"/>
    <property type="evidence" value="ECO:0007669"/>
    <property type="project" value="InterPro"/>
</dbReference>